<gene>
    <name evidence="2" type="ORF">HNQ36_002677</name>
</gene>
<organism evidence="2 3">
    <name type="scientific">Afipia massiliensis</name>
    <dbReference type="NCBI Taxonomy" id="211460"/>
    <lineage>
        <taxon>Bacteria</taxon>
        <taxon>Pseudomonadati</taxon>
        <taxon>Pseudomonadota</taxon>
        <taxon>Alphaproteobacteria</taxon>
        <taxon>Hyphomicrobiales</taxon>
        <taxon>Nitrobacteraceae</taxon>
        <taxon>Afipia</taxon>
    </lineage>
</organism>
<dbReference type="Proteomes" id="UP000521227">
    <property type="component" value="Unassembled WGS sequence"/>
</dbReference>
<dbReference type="EMBL" id="JACHIJ010000003">
    <property type="protein sequence ID" value="MBB5052703.1"/>
    <property type="molecule type" value="Genomic_DNA"/>
</dbReference>
<evidence type="ECO:0000259" key="1">
    <source>
        <dbReference type="Pfam" id="PF18818"/>
    </source>
</evidence>
<sequence length="181" mass="20197">MESTLYQLVFRQITCHIEKGVRLYRYAPCRRLVHPAVLDEAAALIEGTGARLRYRGAPHYCIRSDTVTLPRIERQKDEALALKTSFHELIHWSGAKGRLDRAWEELSGTQEYAMEELVAEFGAAFLCAEFGVTPGILPYAASYIESFSQALHAKGTPVPGLMDAAGLAEEAVLYLRAAQRR</sequence>
<comment type="caution">
    <text evidence="2">The sequence shown here is derived from an EMBL/GenBank/DDBJ whole genome shotgun (WGS) entry which is preliminary data.</text>
</comment>
<proteinExistence type="predicted"/>
<evidence type="ECO:0000313" key="3">
    <source>
        <dbReference type="Proteomes" id="UP000521227"/>
    </source>
</evidence>
<dbReference type="RefSeq" id="WP_184085720.1">
    <property type="nucleotide sequence ID" value="NZ_JACHIJ010000003.1"/>
</dbReference>
<dbReference type="AlphaFoldDB" id="A0A840MXU6"/>
<reference evidence="2 3" key="1">
    <citation type="submission" date="2020-08" db="EMBL/GenBank/DDBJ databases">
        <title>Genomic Encyclopedia of Type Strains, Phase IV (KMG-IV): sequencing the most valuable type-strain genomes for metagenomic binning, comparative biology and taxonomic classification.</title>
        <authorList>
            <person name="Goeker M."/>
        </authorList>
    </citation>
    <scope>NUCLEOTIDE SEQUENCE [LARGE SCALE GENOMIC DNA]</scope>
    <source>
        <strain evidence="2 3">DSM 17498</strain>
    </source>
</reference>
<evidence type="ECO:0000313" key="2">
    <source>
        <dbReference type="EMBL" id="MBB5052703.1"/>
    </source>
</evidence>
<dbReference type="InterPro" id="IPR041459">
    <property type="entry name" value="MPTase-PolyVal"/>
</dbReference>
<feature type="domain" description="Polyvalent protein metallopeptidase" evidence="1">
    <location>
        <begin position="40"/>
        <end position="153"/>
    </location>
</feature>
<accession>A0A840MXU6</accession>
<dbReference type="Pfam" id="PF18818">
    <property type="entry name" value="MPTase-PolyVal"/>
    <property type="match status" value="1"/>
</dbReference>
<protein>
    <submittedName>
        <fullName evidence="2">Antirestriction protein ArdC</fullName>
    </submittedName>
</protein>
<name>A0A840MXU6_9BRAD</name>